<keyword evidence="2" id="KW-0032">Aminotransferase</keyword>
<accession>A0ABY5DR99</accession>
<proteinExistence type="inferred from homology"/>
<name>A0ABY5DR99_9ACTN</name>
<evidence type="ECO:0000313" key="3">
    <source>
        <dbReference type="Proteomes" id="UP001056035"/>
    </source>
</evidence>
<gene>
    <name evidence="2" type="ORF">NBH00_24925</name>
</gene>
<dbReference type="PANTHER" id="PTHR42743">
    <property type="entry name" value="AMINO-ACID AMINOTRANSFERASE"/>
    <property type="match status" value="1"/>
</dbReference>
<dbReference type="InterPro" id="IPR001544">
    <property type="entry name" value="Aminotrans_IV"/>
</dbReference>
<reference evidence="2 3" key="1">
    <citation type="submission" date="2022-06" db="EMBL/GenBank/DDBJ databases">
        <title>Paraconexibacter antarcticus.</title>
        <authorList>
            <person name="Kim C.S."/>
        </authorList>
    </citation>
    <scope>NUCLEOTIDE SEQUENCE [LARGE SCALE GENOMIC DNA]</scope>
    <source>
        <strain evidence="2 3">02-257</strain>
    </source>
</reference>
<dbReference type="SUPFAM" id="SSF56752">
    <property type="entry name" value="D-aminoacid aminotransferase-like PLP-dependent enzymes"/>
    <property type="match status" value="1"/>
</dbReference>
<keyword evidence="2" id="KW-0808">Transferase</keyword>
<dbReference type="Pfam" id="PF01063">
    <property type="entry name" value="Aminotran_4"/>
    <property type="match status" value="1"/>
</dbReference>
<dbReference type="InterPro" id="IPR050571">
    <property type="entry name" value="Class-IV_PLP-Dep_Aminotrnsfr"/>
</dbReference>
<sequence length="261" mass="27786">MELLASIDGTITPSATATVPVTDPGLLRGDGAFEVVRVYDGVPYAWDEHLRRLATSAGNLRLEVDLNALRADVGALLAQAPGFDGQFRAFFTRGGHRIVLLEEVARRGPTVSLATVEYVPTRIMDGIKSLSYAANMLATRLAEEAGAEEALLVTPHGRVLEAPTSSFFYALDGRLYTPPLEDHILDSITRRHLIEATGTEERITTRDDLGQLEEAFLASTTREVHPVSAIDGRPVAAVPGPLTEAAARAFATLVGGTAGGA</sequence>
<comment type="similarity">
    <text evidence="1">Belongs to the class-IV pyridoxal-phosphate-dependent aminotransferase family.</text>
</comment>
<evidence type="ECO:0000313" key="2">
    <source>
        <dbReference type="EMBL" id="UTI64565.1"/>
    </source>
</evidence>
<evidence type="ECO:0000256" key="1">
    <source>
        <dbReference type="ARBA" id="ARBA00009320"/>
    </source>
</evidence>
<dbReference type="Proteomes" id="UP001056035">
    <property type="component" value="Chromosome"/>
</dbReference>
<protein>
    <submittedName>
        <fullName evidence="2">Aminotransferase class IV</fullName>
    </submittedName>
</protein>
<dbReference type="InterPro" id="IPR036038">
    <property type="entry name" value="Aminotransferase-like"/>
</dbReference>
<organism evidence="2 3">
    <name type="scientific">Paraconexibacter antarcticus</name>
    <dbReference type="NCBI Taxonomy" id="2949664"/>
    <lineage>
        <taxon>Bacteria</taxon>
        <taxon>Bacillati</taxon>
        <taxon>Actinomycetota</taxon>
        <taxon>Thermoleophilia</taxon>
        <taxon>Solirubrobacterales</taxon>
        <taxon>Paraconexibacteraceae</taxon>
        <taxon>Paraconexibacter</taxon>
    </lineage>
</organism>
<keyword evidence="3" id="KW-1185">Reference proteome</keyword>
<dbReference type="InterPro" id="IPR043131">
    <property type="entry name" value="BCAT-like_N"/>
</dbReference>
<dbReference type="Gene3D" id="3.20.10.10">
    <property type="entry name" value="D-amino Acid Aminotransferase, subunit A, domain 2"/>
    <property type="match status" value="1"/>
</dbReference>
<dbReference type="RefSeq" id="WP_254571266.1">
    <property type="nucleotide sequence ID" value="NZ_CP098502.1"/>
</dbReference>
<dbReference type="InterPro" id="IPR043132">
    <property type="entry name" value="BCAT-like_C"/>
</dbReference>
<dbReference type="EMBL" id="CP098502">
    <property type="protein sequence ID" value="UTI64565.1"/>
    <property type="molecule type" value="Genomic_DNA"/>
</dbReference>
<dbReference type="PANTHER" id="PTHR42743:SF11">
    <property type="entry name" value="AMINODEOXYCHORISMATE LYASE"/>
    <property type="match status" value="1"/>
</dbReference>
<dbReference type="GO" id="GO:0008483">
    <property type="term" value="F:transaminase activity"/>
    <property type="evidence" value="ECO:0007669"/>
    <property type="project" value="UniProtKB-KW"/>
</dbReference>
<dbReference type="CDD" id="cd00449">
    <property type="entry name" value="PLPDE_IV"/>
    <property type="match status" value="1"/>
</dbReference>
<dbReference type="Gene3D" id="3.30.470.10">
    <property type="match status" value="1"/>
</dbReference>